<evidence type="ECO:0000256" key="2">
    <source>
        <dbReference type="ARBA" id="ARBA00022801"/>
    </source>
</evidence>
<dbReference type="Gene3D" id="3.40.50.1820">
    <property type="entry name" value="alpha/beta hydrolase"/>
    <property type="match status" value="1"/>
</dbReference>
<dbReference type="PANTHER" id="PTHR11559">
    <property type="entry name" value="CARBOXYLESTERASE"/>
    <property type="match status" value="1"/>
</dbReference>
<dbReference type="GO" id="GO:0016787">
    <property type="term" value="F:hydrolase activity"/>
    <property type="evidence" value="ECO:0007669"/>
    <property type="project" value="UniProtKB-KW"/>
</dbReference>
<evidence type="ECO:0000256" key="3">
    <source>
        <dbReference type="RuleBase" id="RU361235"/>
    </source>
</evidence>
<comment type="caution">
    <text evidence="5">The sequence shown here is derived from an EMBL/GenBank/DDBJ whole genome shotgun (WGS) entry which is preliminary data.</text>
</comment>
<organism evidence="5 6">
    <name type="scientific">Neocucurbitaria cava</name>
    <dbReference type="NCBI Taxonomy" id="798079"/>
    <lineage>
        <taxon>Eukaryota</taxon>
        <taxon>Fungi</taxon>
        <taxon>Dikarya</taxon>
        <taxon>Ascomycota</taxon>
        <taxon>Pezizomycotina</taxon>
        <taxon>Dothideomycetes</taxon>
        <taxon>Pleosporomycetidae</taxon>
        <taxon>Pleosporales</taxon>
        <taxon>Pleosporineae</taxon>
        <taxon>Cucurbitariaceae</taxon>
        <taxon>Neocucurbitaria</taxon>
    </lineage>
</organism>
<dbReference type="OrthoDB" id="6846267at2759"/>
<gene>
    <name evidence="5" type="ORF">N0V83_000341</name>
</gene>
<evidence type="ECO:0000313" key="5">
    <source>
        <dbReference type="EMBL" id="KAJ4377516.1"/>
    </source>
</evidence>
<dbReference type="InterPro" id="IPR029058">
    <property type="entry name" value="AB_hydrolase_fold"/>
</dbReference>
<name>A0A9W8YHN3_9PLEO</name>
<dbReference type="SUPFAM" id="SSF53474">
    <property type="entry name" value="alpha/beta-Hydrolases"/>
    <property type="match status" value="1"/>
</dbReference>
<dbReference type="Pfam" id="PF00135">
    <property type="entry name" value="COesterase"/>
    <property type="match status" value="1"/>
</dbReference>
<proteinExistence type="inferred from homology"/>
<dbReference type="InterPro" id="IPR002018">
    <property type="entry name" value="CarbesteraseB"/>
</dbReference>
<dbReference type="InterPro" id="IPR050309">
    <property type="entry name" value="Type-B_Carboxylest/Lipase"/>
</dbReference>
<evidence type="ECO:0000259" key="4">
    <source>
        <dbReference type="Pfam" id="PF00135"/>
    </source>
</evidence>
<feature type="domain" description="Carboxylesterase type B" evidence="4">
    <location>
        <begin position="4"/>
        <end position="344"/>
    </location>
</feature>
<comment type="similarity">
    <text evidence="1 3">Belongs to the type-B carboxylesterase/lipase family.</text>
</comment>
<evidence type="ECO:0000256" key="1">
    <source>
        <dbReference type="ARBA" id="ARBA00005964"/>
    </source>
</evidence>
<dbReference type="InterPro" id="IPR019826">
    <property type="entry name" value="Carboxylesterase_B_AS"/>
</dbReference>
<dbReference type="PROSITE" id="PS00122">
    <property type="entry name" value="CARBOXYLESTERASE_B_1"/>
    <property type="match status" value="1"/>
</dbReference>
<dbReference type="EMBL" id="JAPEUY010000001">
    <property type="protein sequence ID" value="KAJ4377516.1"/>
    <property type="molecule type" value="Genomic_DNA"/>
</dbReference>
<reference evidence="5" key="1">
    <citation type="submission" date="2022-10" db="EMBL/GenBank/DDBJ databases">
        <title>Tapping the CABI collections for fungal endophytes: first genome assemblies for Collariella, Neodidymelliopsis, Ascochyta clinopodiicola, Didymella pomorum, Didymosphaeria variabile, Neocosmospora piperis and Neocucurbitaria cava.</title>
        <authorList>
            <person name="Hill R."/>
        </authorList>
    </citation>
    <scope>NUCLEOTIDE SEQUENCE</scope>
    <source>
        <strain evidence="5">IMI 356814</strain>
    </source>
</reference>
<keyword evidence="2 3" id="KW-0378">Hydrolase</keyword>
<sequence>MVEQSILDSQPVISASIQYRLGALGYLHTPESGHANRALHDQRNALLWIQKFVAGFGGDPGRVTVFGESAGSMSICAQMLSPPPASGPLFTRAILMSGVLGPTTAPISVEEAAVAYEKFLEILGIEERGEASLSKLRELDVQAIVDATAELNNAGSMWLPVKESGFFTDKAQALTWDTLPTSLVQCSWVEAIVLGTTSFEGTTLADRIASVTPEALLDGIAEKLGKDSANLVSKAYEISSNMDQNLFTTQALRWIGDVIFDAPVHAWAQASTTNSNKKVYRYVFDVRNPFPNQPYYQQPHHWVDIYYVFKNHQFRFPPSQRLKDISTKHAQLWIDFANGKEPWTEYKYTGNGDEVVMVADERDGWVERTVAQNEKILEWSWRRCESLWESWEAERGKQLAPLKIAPLQEKKMT</sequence>
<evidence type="ECO:0000313" key="6">
    <source>
        <dbReference type="Proteomes" id="UP001140560"/>
    </source>
</evidence>
<dbReference type="Proteomes" id="UP001140560">
    <property type="component" value="Unassembled WGS sequence"/>
</dbReference>
<dbReference type="EC" id="3.1.1.-" evidence="3"/>
<protein>
    <recommendedName>
        <fullName evidence="3">Carboxylic ester hydrolase</fullName>
        <ecNumber evidence="3">3.1.1.-</ecNumber>
    </recommendedName>
</protein>
<dbReference type="AlphaFoldDB" id="A0A9W8YHN3"/>
<accession>A0A9W8YHN3</accession>
<keyword evidence="6" id="KW-1185">Reference proteome</keyword>